<dbReference type="Proteomes" id="UP000538666">
    <property type="component" value="Unassembled WGS sequence"/>
</dbReference>
<dbReference type="RefSeq" id="WP_231581120.1">
    <property type="nucleotide sequence ID" value="NZ_JACHEK010000001.1"/>
</dbReference>
<dbReference type="PROSITE" id="PS50043">
    <property type="entry name" value="HTH_LUXR_2"/>
    <property type="match status" value="1"/>
</dbReference>
<evidence type="ECO:0000313" key="3">
    <source>
        <dbReference type="EMBL" id="MBB6142627.1"/>
    </source>
</evidence>
<dbReference type="PRINTS" id="PR00038">
    <property type="entry name" value="HTHLUXR"/>
</dbReference>
<dbReference type="EMBL" id="JACHEK010000001">
    <property type="protein sequence ID" value="MBB6142627.1"/>
    <property type="molecule type" value="Genomic_DNA"/>
</dbReference>
<dbReference type="Pfam" id="PF00196">
    <property type="entry name" value="GerE"/>
    <property type="match status" value="1"/>
</dbReference>
<dbReference type="AlphaFoldDB" id="A0A841JPY3"/>
<gene>
    <name evidence="3" type="ORF">HNQ77_000565</name>
</gene>
<dbReference type="PANTHER" id="PTHR43214">
    <property type="entry name" value="TWO-COMPONENT RESPONSE REGULATOR"/>
    <property type="match status" value="1"/>
</dbReference>
<dbReference type="SMART" id="SM00421">
    <property type="entry name" value="HTH_LUXR"/>
    <property type="match status" value="1"/>
</dbReference>
<evidence type="ECO:0000313" key="4">
    <source>
        <dbReference type="Proteomes" id="UP000538666"/>
    </source>
</evidence>
<feature type="domain" description="HTH luxR-type" evidence="2">
    <location>
        <begin position="190"/>
        <end position="255"/>
    </location>
</feature>
<evidence type="ECO:0000256" key="1">
    <source>
        <dbReference type="ARBA" id="ARBA00023125"/>
    </source>
</evidence>
<keyword evidence="1 3" id="KW-0238">DNA-binding</keyword>
<comment type="caution">
    <text evidence="3">The sequence shown here is derived from an EMBL/GenBank/DDBJ whole genome shotgun (WGS) entry which is preliminary data.</text>
</comment>
<accession>A0A841JPY3</accession>
<dbReference type="InterPro" id="IPR000792">
    <property type="entry name" value="Tscrpt_reg_LuxR_C"/>
</dbReference>
<dbReference type="PANTHER" id="PTHR43214:SF42">
    <property type="entry name" value="TRANSCRIPTIONAL REGULATORY PROTEIN DESR"/>
    <property type="match status" value="1"/>
</dbReference>
<organism evidence="3 4">
    <name type="scientific">Silvibacterium bohemicum</name>
    <dbReference type="NCBI Taxonomy" id="1577686"/>
    <lineage>
        <taxon>Bacteria</taxon>
        <taxon>Pseudomonadati</taxon>
        <taxon>Acidobacteriota</taxon>
        <taxon>Terriglobia</taxon>
        <taxon>Terriglobales</taxon>
        <taxon>Acidobacteriaceae</taxon>
        <taxon>Silvibacterium</taxon>
    </lineage>
</organism>
<dbReference type="Gene3D" id="3.40.50.2300">
    <property type="match status" value="1"/>
</dbReference>
<reference evidence="3 4" key="1">
    <citation type="submission" date="2020-08" db="EMBL/GenBank/DDBJ databases">
        <title>Genomic Encyclopedia of Type Strains, Phase IV (KMG-IV): sequencing the most valuable type-strain genomes for metagenomic binning, comparative biology and taxonomic classification.</title>
        <authorList>
            <person name="Goeker M."/>
        </authorList>
    </citation>
    <scope>NUCLEOTIDE SEQUENCE [LARGE SCALE GENOMIC DNA]</scope>
    <source>
        <strain evidence="3 4">DSM 103733</strain>
    </source>
</reference>
<protein>
    <submittedName>
        <fullName evidence="3">DNA-binding NarL/FixJ family response regulator</fullName>
    </submittedName>
</protein>
<evidence type="ECO:0000259" key="2">
    <source>
        <dbReference type="PROSITE" id="PS50043"/>
    </source>
</evidence>
<sequence length="272" mass="30307">MDSLQIARLSLAIDWAEGFVRLESMAFRLRLARPTRTKVPPLAVLLQMGRWEAAMNKIILGDNQAIFRAGVAKMLATEDDCRVIAQCSEKAQLYELILRFPGAQVLFAAALKPDLPQLAARLESAKSRAIVILENGQQPEPFQIPAIYGCVYRNSSGPKLIDGVRRVALGERFQEDPEVFSEPQEEDQVGARVRDRLTPKEMQIVALLVQGNRNKEIAVRLHTTEQVIKNYLRGIFDKTGVSDRLELALFTIHHRTLATAATAAAERIPQAA</sequence>
<dbReference type="GO" id="GO:0006355">
    <property type="term" value="P:regulation of DNA-templated transcription"/>
    <property type="evidence" value="ECO:0007669"/>
    <property type="project" value="InterPro"/>
</dbReference>
<dbReference type="InterPro" id="IPR016032">
    <property type="entry name" value="Sig_transdc_resp-reg_C-effctor"/>
</dbReference>
<dbReference type="SUPFAM" id="SSF46894">
    <property type="entry name" value="C-terminal effector domain of the bipartite response regulators"/>
    <property type="match status" value="1"/>
</dbReference>
<dbReference type="InterPro" id="IPR039420">
    <property type="entry name" value="WalR-like"/>
</dbReference>
<keyword evidence="4" id="KW-1185">Reference proteome</keyword>
<name>A0A841JPY3_9BACT</name>
<dbReference type="CDD" id="cd06170">
    <property type="entry name" value="LuxR_C_like"/>
    <property type="match status" value="1"/>
</dbReference>
<dbReference type="GO" id="GO:0003677">
    <property type="term" value="F:DNA binding"/>
    <property type="evidence" value="ECO:0007669"/>
    <property type="project" value="UniProtKB-KW"/>
</dbReference>
<proteinExistence type="predicted"/>